<evidence type="ECO:0000313" key="3">
    <source>
        <dbReference type="Proteomes" id="UP000281553"/>
    </source>
</evidence>
<dbReference type="AlphaFoldDB" id="A0A3P6UC68"/>
<accession>A0A3P6UC68</accession>
<sequence length="131" mass="14833">MRVNINSWNNVTVIVQNPGKHIPTYIRVIEMVKQGLNTTTIDEVKVYEVPITNLKSNRIYAIAFAISFFNPIADLDSFQECFSDPVFITTRLAEDPIIRYGTEQPEPISSSGPTFVISCLLTPLLVVMFYM</sequence>
<name>A0A3P6UC68_DIBLA</name>
<dbReference type="EMBL" id="UYRU01042343">
    <property type="protein sequence ID" value="VDK74691.1"/>
    <property type="molecule type" value="Genomic_DNA"/>
</dbReference>
<keyword evidence="1" id="KW-1133">Transmembrane helix</keyword>
<keyword evidence="1" id="KW-0812">Transmembrane</keyword>
<dbReference type="Proteomes" id="UP000281553">
    <property type="component" value="Unassembled WGS sequence"/>
</dbReference>
<gene>
    <name evidence="2" type="ORF">DILT_LOCUS2609</name>
</gene>
<protein>
    <submittedName>
        <fullName evidence="2">Uncharacterized protein</fullName>
    </submittedName>
</protein>
<proteinExistence type="predicted"/>
<evidence type="ECO:0000313" key="2">
    <source>
        <dbReference type="EMBL" id="VDK74691.1"/>
    </source>
</evidence>
<reference evidence="2 3" key="1">
    <citation type="submission" date="2018-11" db="EMBL/GenBank/DDBJ databases">
        <authorList>
            <consortium name="Pathogen Informatics"/>
        </authorList>
    </citation>
    <scope>NUCLEOTIDE SEQUENCE [LARGE SCALE GENOMIC DNA]</scope>
</reference>
<feature type="transmembrane region" description="Helical" evidence="1">
    <location>
        <begin position="112"/>
        <end position="130"/>
    </location>
</feature>
<organism evidence="2 3">
    <name type="scientific">Dibothriocephalus latus</name>
    <name type="common">Fish tapeworm</name>
    <name type="synonym">Diphyllobothrium latum</name>
    <dbReference type="NCBI Taxonomy" id="60516"/>
    <lineage>
        <taxon>Eukaryota</taxon>
        <taxon>Metazoa</taxon>
        <taxon>Spiralia</taxon>
        <taxon>Lophotrochozoa</taxon>
        <taxon>Platyhelminthes</taxon>
        <taxon>Cestoda</taxon>
        <taxon>Eucestoda</taxon>
        <taxon>Diphyllobothriidea</taxon>
        <taxon>Diphyllobothriidae</taxon>
        <taxon>Dibothriocephalus</taxon>
    </lineage>
</organism>
<keyword evidence="1" id="KW-0472">Membrane</keyword>
<evidence type="ECO:0000256" key="1">
    <source>
        <dbReference type="SAM" id="Phobius"/>
    </source>
</evidence>
<keyword evidence="3" id="KW-1185">Reference proteome</keyword>